<keyword evidence="6" id="KW-0814">Transposable element</keyword>
<dbReference type="PANTHER" id="PTHR33217">
    <property type="entry name" value="TRANSPOSASE FOR INSERTION SEQUENCE ELEMENT IS1081"/>
    <property type="match status" value="1"/>
</dbReference>
<evidence type="ECO:0000256" key="5">
    <source>
        <dbReference type="ARBA" id="ARBA00023172"/>
    </source>
</evidence>
<keyword evidence="3 6" id="KW-0815">Transposition</keyword>
<dbReference type="EMBL" id="SMBH01000004">
    <property type="protein sequence ID" value="TCU17553.1"/>
    <property type="molecule type" value="Genomic_DNA"/>
</dbReference>
<evidence type="ECO:0000256" key="4">
    <source>
        <dbReference type="ARBA" id="ARBA00023125"/>
    </source>
</evidence>
<sequence>MLDAEVDRLCGAGRYERREGRQDRRAGSYERALHTTAGEVTLKVPKLRRQTFETAIIERYRRRESSVEEALIEIYLAGVSVRRVEDITEALWGTRVSPATVSNLSKKIYAKIEEWRNRPIAGKRCIHPIWRWQVNGFIRDRAIQELAQGVNFH</sequence>
<organism evidence="7 8">
    <name type="scientific">Rhizobium sullae</name>
    <name type="common">Rhizobium hedysari</name>
    <dbReference type="NCBI Taxonomy" id="50338"/>
    <lineage>
        <taxon>Bacteria</taxon>
        <taxon>Pseudomonadati</taxon>
        <taxon>Pseudomonadota</taxon>
        <taxon>Alphaproteobacteria</taxon>
        <taxon>Hyphomicrobiales</taxon>
        <taxon>Rhizobiaceae</taxon>
        <taxon>Rhizobium/Agrobacterium group</taxon>
        <taxon>Rhizobium</taxon>
    </lineage>
</organism>
<name>A0A4R3Q853_RHISU</name>
<keyword evidence="5 6" id="KW-0233">DNA recombination</keyword>
<accession>A0A4R3Q853</accession>
<feature type="non-terminal residue" evidence="7">
    <location>
        <position position="153"/>
    </location>
</feature>
<dbReference type="Proteomes" id="UP000294576">
    <property type="component" value="Unassembled WGS sequence"/>
</dbReference>
<proteinExistence type="inferred from homology"/>
<evidence type="ECO:0000256" key="3">
    <source>
        <dbReference type="ARBA" id="ARBA00022578"/>
    </source>
</evidence>
<evidence type="ECO:0000256" key="2">
    <source>
        <dbReference type="ARBA" id="ARBA00010961"/>
    </source>
</evidence>
<comment type="caution">
    <text evidence="7">The sequence shown here is derived from an EMBL/GenBank/DDBJ whole genome shotgun (WGS) entry which is preliminary data.</text>
</comment>
<comment type="similarity">
    <text evidence="2 6">Belongs to the transposase mutator family.</text>
</comment>
<dbReference type="Pfam" id="PF00872">
    <property type="entry name" value="Transposase_mut"/>
    <property type="match status" value="1"/>
</dbReference>
<dbReference type="PANTHER" id="PTHR33217:SF7">
    <property type="entry name" value="TRANSPOSASE FOR INSERTION SEQUENCE ELEMENT IS1081"/>
    <property type="match status" value="1"/>
</dbReference>
<comment type="function">
    <text evidence="1 6">Required for the transposition of the insertion element.</text>
</comment>
<evidence type="ECO:0000313" key="7">
    <source>
        <dbReference type="EMBL" id="TCU17553.1"/>
    </source>
</evidence>
<dbReference type="GO" id="GO:0004803">
    <property type="term" value="F:transposase activity"/>
    <property type="evidence" value="ECO:0007669"/>
    <property type="project" value="UniProtKB-UniRule"/>
</dbReference>
<dbReference type="GO" id="GO:0003677">
    <property type="term" value="F:DNA binding"/>
    <property type="evidence" value="ECO:0007669"/>
    <property type="project" value="UniProtKB-UniRule"/>
</dbReference>
<evidence type="ECO:0000256" key="1">
    <source>
        <dbReference type="ARBA" id="ARBA00002190"/>
    </source>
</evidence>
<dbReference type="InterPro" id="IPR001207">
    <property type="entry name" value="Transposase_mutator"/>
</dbReference>
<keyword evidence="4 6" id="KW-0238">DNA-binding</keyword>
<dbReference type="AlphaFoldDB" id="A0A4R3Q853"/>
<dbReference type="GO" id="GO:0006313">
    <property type="term" value="P:DNA transposition"/>
    <property type="evidence" value="ECO:0007669"/>
    <property type="project" value="UniProtKB-UniRule"/>
</dbReference>
<gene>
    <name evidence="7" type="ORF">EV132_104591</name>
</gene>
<evidence type="ECO:0000313" key="8">
    <source>
        <dbReference type="Proteomes" id="UP000294576"/>
    </source>
</evidence>
<reference evidence="7 8" key="1">
    <citation type="submission" date="2019-03" db="EMBL/GenBank/DDBJ databases">
        <title>Genomic Encyclopedia of Type Strains, Phase IV (KMG-V): Genome sequencing to study the core and pangenomes of soil and plant-associated prokaryotes.</title>
        <authorList>
            <person name="Whitman W."/>
        </authorList>
    </citation>
    <scope>NUCLEOTIDE SEQUENCE [LARGE SCALE GENOMIC DNA]</scope>
    <source>
        <strain evidence="7 8">Hc14</strain>
    </source>
</reference>
<evidence type="ECO:0000256" key="6">
    <source>
        <dbReference type="RuleBase" id="RU365089"/>
    </source>
</evidence>
<protein>
    <recommendedName>
        <fullName evidence="6">Mutator family transposase</fullName>
    </recommendedName>
</protein>